<dbReference type="InterPro" id="IPR036249">
    <property type="entry name" value="Thioredoxin-like_sf"/>
</dbReference>
<evidence type="ECO:0000259" key="3">
    <source>
        <dbReference type="PROSITE" id="PS51352"/>
    </source>
</evidence>
<organism evidence="4">
    <name type="scientific">Corethrella appendiculata</name>
    <dbReference type="NCBI Taxonomy" id="1370023"/>
    <lineage>
        <taxon>Eukaryota</taxon>
        <taxon>Metazoa</taxon>
        <taxon>Ecdysozoa</taxon>
        <taxon>Arthropoda</taxon>
        <taxon>Hexapoda</taxon>
        <taxon>Insecta</taxon>
        <taxon>Pterygota</taxon>
        <taxon>Neoptera</taxon>
        <taxon>Endopterygota</taxon>
        <taxon>Diptera</taxon>
        <taxon>Nematocera</taxon>
        <taxon>Culicoidea</taxon>
        <taxon>Chaoboridae</taxon>
        <taxon>Corethrella</taxon>
    </lineage>
</organism>
<name>U5EEM2_9DIPT</name>
<dbReference type="GO" id="GO:0016853">
    <property type="term" value="F:isomerase activity"/>
    <property type="evidence" value="ECO:0007669"/>
    <property type="project" value="UniProtKB-KW"/>
</dbReference>
<dbReference type="GO" id="GO:0060271">
    <property type="term" value="P:cilium assembly"/>
    <property type="evidence" value="ECO:0007669"/>
    <property type="project" value="TreeGrafter"/>
</dbReference>
<dbReference type="AlphaFoldDB" id="U5EEM2"/>
<dbReference type="PANTHER" id="PTHR14684">
    <property type="entry name" value="THIOREDOXIN DOMAIN-CONTAINING PROTEIN 15"/>
    <property type="match status" value="1"/>
</dbReference>
<keyword evidence="2" id="KW-0812">Transmembrane</keyword>
<dbReference type="EMBL" id="GANO01004264">
    <property type="protein sequence ID" value="JAB55607.1"/>
    <property type="molecule type" value="mRNA"/>
</dbReference>
<keyword evidence="2" id="KW-0472">Membrane</keyword>
<dbReference type="SUPFAM" id="SSF52833">
    <property type="entry name" value="Thioredoxin-like"/>
    <property type="match status" value="1"/>
</dbReference>
<protein>
    <submittedName>
        <fullName evidence="4">Putative thioredoxin/protein disulfide isomerase</fullName>
    </submittedName>
</protein>
<keyword evidence="4" id="KW-0413">Isomerase</keyword>
<proteinExistence type="evidence at transcript level"/>
<evidence type="ECO:0000256" key="1">
    <source>
        <dbReference type="SAM" id="MobiDB-lite"/>
    </source>
</evidence>
<accession>U5EEM2</accession>
<evidence type="ECO:0000256" key="2">
    <source>
        <dbReference type="SAM" id="Phobius"/>
    </source>
</evidence>
<evidence type="ECO:0000313" key="4">
    <source>
        <dbReference type="EMBL" id="JAB55607.1"/>
    </source>
</evidence>
<feature type="region of interest" description="Disordered" evidence="1">
    <location>
        <begin position="46"/>
        <end position="68"/>
    </location>
</feature>
<dbReference type="Pfam" id="PF00085">
    <property type="entry name" value="Thioredoxin"/>
    <property type="match status" value="1"/>
</dbReference>
<dbReference type="Gene3D" id="3.40.30.10">
    <property type="entry name" value="Glutaredoxin"/>
    <property type="match status" value="1"/>
</dbReference>
<reference evidence="4" key="1">
    <citation type="journal article" date="2014" name="Insect Biochem. Mol. Biol.">
        <title>An insight into the sialome of the frog biting fly, Corethrella appendiculata.</title>
        <authorList>
            <person name="Ribeiro J.M.C."/>
            <person name="Chagas A.C."/>
            <person name="Pham V.M."/>
            <person name="Lounibos L.P."/>
            <person name="Calvo E."/>
        </authorList>
    </citation>
    <scope>NUCLEOTIDE SEQUENCE</scope>
    <source>
        <tissue evidence="4">Salivary glands</tissue>
    </source>
</reference>
<dbReference type="InterPro" id="IPR013766">
    <property type="entry name" value="Thioredoxin_domain"/>
</dbReference>
<dbReference type="InterPro" id="IPR042418">
    <property type="entry name" value="TXNDC15"/>
</dbReference>
<sequence length="305" mass="34902">MKYLKYSLLIIILFSFITNSICFEFRGLEFLAHFLNGEFFESKSLTGGSKHNNNNSNNPNADDEPSKGQTKYSFVDFITYNEKNFCFYEQQSLAEEKNNENRRAQLKVKCIPANGNGTLYVINSVTEVINLLAPTGNSTKRNQAGHCVVVLFYAKSCIHSSIVAPHYNALARQFPDITVAAIDAFKFHALNTEFGINGLPTIMFFHRGRPLVKFNDTQPNLNNFIKFVTKHSGIKHMSSATLTSDDFTGPLRNKIEKETDYWLYVAWIFIIMCCCYYFTKSSLYTQIVEMVKRNWRESVAHHHGS</sequence>
<dbReference type="PANTHER" id="PTHR14684:SF2">
    <property type="entry name" value="THIOREDOXIN DOMAIN-CONTAINING PROTEIN 15"/>
    <property type="match status" value="1"/>
</dbReference>
<keyword evidence="2" id="KW-1133">Transmembrane helix</keyword>
<dbReference type="PROSITE" id="PS51352">
    <property type="entry name" value="THIOREDOXIN_2"/>
    <property type="match status" value="1"/>
</dbReference>
<dbReference type="GO" id="GO:0005929">
    <property type="term" value="C:cilium"/>
    <property type="evidence" value="ECO:0007669"/>
    <property type="project" value="TreeGrafter"/>
</dbReference>
<feature type="transmembrane region" description="Helical" evidence="2">
    <location>
        <begin position="261"/>
        <end position="279"/>
    </location>
</feature>
<feature type="domain" description="Thioredoxin" evidence="3">
    <location>
        <begin position="120"/>
        <end position="233"/>
    </location>
</feature>